<sequence length="373" mass="41565">MPNHSRPVQPSSVTLGIGQNLYIRSELTVPGTMPTYQLTDGQHKRLYYSANSSLENATALSSLLARSVHLPLAVCISRNLLDHINAFTVLLNHSARIRSLKFYNSIGEDITWDFTSSPFTRLDTFAIKSLATVGPFPNLSAMISAIILTTSHLRSIKWHFDYDPAPLITISSQLKELDFATFVTDDRTYNVLRACPKLVKLSVRYLSLIDPTGSGDVLLADLQILHSSNFAMQGVVAPKLRRFAFKGFSDQIPDDLLPFIRHSPQLDDLDLDLMLYIANDLIHMMPHLSTISQLKITINTPFPILLANEIFKTLTCHREDGAGGCLLPNLRHLDLHIDFLNPTPFMIDGDLLVSMLESRCHPHTLANLGGVIL</sequence>
<evidence type="ECO:0000313" key="2">
    <source>
        <dbReference type="Proteomes" id="UP000790377"/>
    </source>
</evidence>
<evidence type="ECO:0000313" key="1">
    <source>
        <dbReference type="EMBL" id="KAH7905490.1"/>
    </source>
</evidence>
<accession>A0ACB7ZWR1</accession>
<organism evidence="1 2">
    <name type="scientific">Hygrophoropsis aurantiaca</name>
    <dbReference type="NCBI Taxonomy" id="72124"/>
    <lineage>
        <taxon>Eukaryota</taxon>
        <taxon>Fungi</taxon>
        <taxon>Dikarya</taxon>
        <taxon>Basidiomycota</taxon>
        <taxon>Agaricomycotina</taxon>
        <taxon>Agaricomycetes</taxon>
        <taxon>Agaricomycetidae</taxon>
        <taxon>Boletales</taxon>
        <taxon>Coniophorineae</taxon>
        <taxon>Hygrophoropsidaceae</taxon>
        <taxon>Hygrophoropsis</taxon>
    </lineage>
</organism>
<gene>
    <name evidence="1" type="ORF">BJ138DRAFT_1228953</name>
</gene>
<name>A0ACB7ZWR1_9AGAM</name>
<reference evidence="1" key="1">
    <citation type="journal article" date="2021" name="New Phytol.">
        <title>Evolutionary innovations through gain and loss of genes in the ectomycorrhizal Boletales.</title>
        <authorList>
            <person name="Wu G."/>
            <person name="Miyauchi S."/>
            <person name="Morin E."/>
            <person name="Kuo A."/>
            <person name="Drula E."/>
            <person name="Varga T."/>
            <person name="Kohler A."/>
            <person name="Feng B."/>
            <person name="Cao Y."/>
            <person name="Lipzen A."/>
            <person name="Daum C."/>
            <person name="Hundley H."/>
            <person name="Pangilinan J."/>
            <person name="Johnson J."/>
            <person name="Barry K."/>
            <person name="LaButti K."/>
            <person name="Ng V."/>
            <person name="Ahrendt S."/>
            <person name="Min B."/>
            <person name="Choi I.G."/>
            <person name="Park H."/>
            <person name="Plett J.M."/>
            <person name="Magnuson J."/>
            <person name="Spatafora J.W."/>
            <person name="Nagy L.G."/>
            <person name="Henrissat B."/>
            <person name="Grigoriev I.V."/>
            <person name="Yang Z.L."/>
            <person name="Xu J."/>
            <person name="Martin F.M."/>
        </authorList>
    </citation>
    <scope>NUCLEOTIDE SEQUENCE</scope>
    <source>
        <strain evidence="1">ATCC 28755</strain>
    </source>
</reference>
<dbReference type="Proteomes" id="UP000790377">
    <property type="component" value="Unassembled WGS sequence"/>
</dbReference>
<comment type="caution">
    <text evidence="1">The sequence shown here is derived from an EMBL/GenBank/DDBJ whole genome shotgun (WGS) entry which is preliminary data.</text>
</comment>
<protein>
    <submittedName>
        <fullName evidence="1">Uncharacterized protein</fullName>
    </submittedName>
</protein>
<proteinExistence type="predicted"/>
<dbReference type="EMBL" id="MU268179">
    <property type="protein sequence ID" value="KAH7905490.1"/>
    <property type="molecule type" value="Genomic_DNA"/>
</dbReference>
<keyword evidence="2" id="KW-1185">Reference proteome</keyword>